<accession>J6F7F9</accession>
<evidence type="ECO:0000313" key="1">
    <source>
        <dbReference type="EMBL" id="EJT51287.1"/>
    </source>
</evidence>
<comment type="caution">
    <text evidence="1">The sequence shown here is derived from an EMBL/GenBank/DDBJ whole genome shotgun (WGS) entry which is preliminary data.</text>
</comment>
<organism evidence="1 2">
    <name type="scientific">Trichosporon asahii var. asahii (strain ATCC 90039 / CBS 2479 / JCM 2466 / KCTC 7840 / NBRC 103889/ NCYC 2677 / UAMH 7654)</name>
    <name type="common">Yeast</name>
    <dbReference type="NCBI Taxonomy" id="1186058"/>
    <lineage>
        <taxon>Eukaryota</taxon>
        <taxon>Fungi</taxon>
        <taxon>Dikarya</taxon>
        <taxon>Basidiomycota</taxon>
        <taxon>Agaricomycotina</taxon>
        <taxon>Tremellomycetes</taxon>
        <taxon>Trichosporonales</taxon>
        <taxon>Trichosporonaceae</taxon>
        <taxon>Trichosporon</taxon>
    </lineage>
</organism>
<evidence type="ECO:0000313" key="2">
    <source>
        <dbReference type="Proteomes" id="UP000002748"/>
    </source>
</evidence>
<sequence length="215" mass="24882">MGTTARYLRYHRAPRCHWYWLDKLEERSPVPHLKYRGPVTPTATFTIKAPVWRLLEKKKLGFTHTIIRNGIPSRPFFRVIPWPVGRDPATFCVDDLLTRELWHGDEHPIPPPPPPFDSLRNEYQLQGEWDRHYGRFVESLLPSGLKFRVEVPVKGVDDLRLDCAIYTNAIGRHLTAEDIHSSMEEKSYAVLNDSMFDALDAFQAGGGEAWVYKNL</sequence>
<dbReference type="GeneID" id="25990980"/>
<gene>
    <name evidence="1" type="ORF">A1Q1_07468</name>
</gene>
<dbReference type="HOGENOM" id="CLU_1284088_0_0_1"/>
<dbReference type="VEuPathDB" id="FungiDB:A1Q1_07468"/>
<reference evidence="1 2" key="1">
    <citation type="journal article" date="2012" name="Eukaryot. Cell">
        <title>Draft genome sequence of CBS 2479, the standard type strain of Trichosporon asahii.</title>
        <authorList>
            <person name="Yang R.Y."/>
            <person name="Li H.T."/>
            <person name="Zhu H."/>
            <person name="Zhou G.P."/>
            <person name="Wang M."/>
            <person name="Wang L."/>
        </authorList>
    </citation>
    <scope>NUCLEOTIDE SEQUENCE [LARGE SCALE GENOMIC DNA]</scope>
    <source>
        <strain evidence="2">ATCC 90039 / CBS 2479 / JCM 2466 / KCTC 7840 / NCYC 2677 / UAMH 7654</strain>
    </source>
</reference>
<name>J6F7F9_TRIAS</name>
<protein>
    <submittedName>
        <fullName evidence="1">Uncharacterized protein</fullName>
    </submittedName>
</protein>
<dbReference type="KEGG" id="tasa:A1Q1_07468"/>
<proteinExistence type="predicted"/>
<dbReference type="Proteomes" id="UP000002748">
    <property type="component" value="Unassembled WGS sequence"/>
</dbReference>
<dbReference type="AlphaFoldDB" id="J6F7F9"/>
<dbReference type="EMBL" id="ALBS01000059">
    <property type="protein sequence ID" value="EJT51287.1"/>
    <property type="molecule type" value="Genomic_DNA"/>
</dbReference>
<dbReference type="RefSeq" id="XP_014182472.1">
    <property type="nucleotide sequence ID" value="XM_014326997.1"/>
</dbReference>